<dbReference type="AlphaFoldDB" id="A0A8H4H8I2"/>
<proteinExistence type="inferred from homology"/>
<evidence type="ECO:0000259" key="5">
    <source>
        <dbReference type="Pfam" id="PF13460"/>
    </source>
</evidence>
<evidence type="ECO:0000313" key="7">
    <source>
        <dbReference type="Proteomes" id="UP000653565"/>
    </source>
</evidence>
<dbReference type="Pfam" id="PF13460">
    <property type="entry name" value="NAD_binding_10"/>
    <property type="match status" value="1"/>
</dbReference>
<evidence type="ECO:0000313" key="6">
    <source>
        <dbReference type="EMBL" id="KAF4237452.1"/>
    </source>
</evidence>
<reference evidence="6" key="1">
    <citation type="journal article" date="2020" name="bioRxiv">
        <title>Genomic and phenotypic heterogeneity of clinical isolates of the human pathogens Aspergillus fumigatus, Aspergillus lentulus and Aspergillus fumigatiaffinis.</title>
        <authorList>
            <person name="dos Santos R.A.C."/>
            <person name="Steenwyk J.L."/>
            <person name="Rivero-Menendez O."/>
            <person name="Mead M.E."/>
            <person name="Silva L.P."/>
            <person name="Bastos R.W."/>
            <person name="Alastruey-Izquierdo A."/>
            <person name="Goldman G.H."/>
            <person name="Rokas A."/>
        </authorList>
    </citation>
    <scope>NUCLEOTIDE SEQUENCE</scope>
    <source>
        <strain evidence="6">CNM-CM6805</strain>
    </source>
</reference>
<dbReference type="Proteomes" id="UP000653565">
    <property type="component" value="Unassembled WGS sequence"/>
</dbReference>
<name>A0A8H4H8I2_9EURO</name>
<dbReference type="SUPFAM" id="SSF51735">
    <property type="entry name" value="NAD(P)-binding Rossmann-fold domains"/>
    <property type="match status" value="1"/>
</dbReference>
<dbReference type="GO" id="GO:0016787">
    <property type="term" value="F:hydrolase activity"/>
    <property type="evidence" value="ECO:0007669"/>
    <property type="project" value="InterPro"/>
</dbReference>
<organism evidence="6 7">
    <name type="scientific">Aspergillus fumigatiaffinis</name>
    <dbReference type="NCBI Taxonomy" id="340414"/>
    <lineage>
        <taxon>Eukaryota</taxon>
        <taxon>Fungi</taxon>
        <taxon>Dikarya</taxon>
        <taxon>Ascomycota</taxon>
        <taxon>Pezizomycotina</taxon>
        <taxon>Eurotiomycetes</taxon>
        <taxon>Eurotiomycetidae</taxon>
        <taxon>Eurotiales</taxon>
        <taxon>Aspergillaceae</taxon>
        <taxon>Aspergillus</taxon>
        <taxon>Aspergillus subgen. Fumigati</taxon>
    </lineage>
</organism>
<protein>
    <submittedName>
        <fullName evidence="6">Uncharacterized protein</fullName>
    </submittedName>
</protein>
<dbReference type="Gene3D" id="3.90.25.10">
    <property type="entry name" value="UDP-galactose 4-epimerase, domain 1"/>
    <property type="match status" value="1"/>
</dbReference>
<keyword evidence="7" id="KW-1185">Reference proteome</keyword>
<dbReference type="PANTHER" id="PTHR47706:SF1">
    <property type="entry name" value="CIPA-LIKE, PUTATIVE (AFU_ORTHOLOGUE AFUA_1G12460)-RELATED"/>
    <property type="match status" value="1"/>
</dbReference>
<evidence type="ECO:0000259" key="4">
    <source>
        <dbReference type="Pfam" id="PF07859"/>
    </source>
</evidence>
<evidence type="ECO:0000256" key="3">
    <source>
        <dbReference type="ARBA" id="ARBA00023002"/>
    </source>
</evidence>
<keyword evidence="2" id="KW-0521">NADP</keyword>
<dbReference type="EMBL" id="JAAAPX010000045">
    <property type="protein sequence ID" value="KAF4237452.1"/>
    <property type="molecule type" value="Genomic_DNA"/>
</dbReference>
<dbReference type="SUPFAM" id="SSF53474">
    <property type="entry name" value="alpha/beta-Hydrolases"/>
    <property type="match status" value="1"/>
</dbReference>
<dbReference type="GO" id="GO:0016491">
    <property type="term" value="F:oxidoreductase activity"/>
    <property type="evidence" value="ECO:0007669"/>
    <property type="project" value="UniProtKB-KW"/>
</dbReference>
<dbReference type="OrthoDB" id="9974981at2759"/>
<dbReference type="InterPro" id="IPR016040">
    <property type="entry name" value="NAD(P)-bd_dom"/>
</dbReference>
<comment type="similarity">
    <text evidence="1">Belongs to the NmrA-type oxidoreductase family. Isoflavone reductase subfamily.</text>
</comment>
<dbReference type="InterPro" id="IPR036291">
    <property type="entry name" value="NAD(P)-bd_dom_sf"/>
</dbReference>
<dbReference type="Gene3D" id="3.40.50.1820">
    <property type="entry name" value="alpha/beta hydrolase"/>
    <property type="match status" value="1"/>
</dbReference>
<dbReference type="InterPro" id="IPR045312">
    <property type="entry name" value="PCBER-like"/>
</dbReference>
<evidence type="ECO:0000256" key="2">
    <source>
        <dbReference type="ARBA" id="ARBA00022857"/>
    </source>
</evidence>
<gene>
    <name evidence="6" type="ORF">CNMCM6805_006950</name>
</gene>
<dbReference type="InterPro" id="IPR029058">
    <property type="entry name" value="AB_hydrolase_fold"/>
</dbReference>
<keyword evidence="3" id="KW-0560">Oxidoreductase</keyword>
<dbReference type="Pfam" id="PF07859">
    <property type="entry name" value="Abhydrolase_3"/>
    <property type="match status" value="1"/>
</dbReference>
<dbReference type="PANTHER" id="PTHR47706">
    <property type="entry name" value="NMRA-LIKE FAMILY PROTEIN"/>
    <property type="match status" value="1"/>
</dbReference>
<dbReference type="InterPro" id="IPR013094">
    <property type="entry name" value="AB_hydrolase_3"/>
</dbReference>
<feature type="domain" description="NAD(P)-binding" evidence="5">
    <location>
        <begin position="12"/>
        <end position="191"/>
    </location>
</feature>
<comment type="caution">
    <text evidence="6">The sequence shown here is derived from an EMBL/GenBank/DDBJ whole genome shotgun (WGS) entry which is preliminary data.</text>
</comment>
<evidence type="ECO:0000256" key="1">
    <source>
        <dbReference type="ARBA" id="ARBA00005725"/>
    </source>
</evidence>
<feature type="domain" description="Alpha/beta hydrolase fold-3" evidence="4">
    <location>
        <begin position="332"/>
        <end position="447"/>
    </location>
</feature>
<dbReference type="Gene3D" id="3.40.50.720">
    <property type="entry name" value="NAD(P)-binding Rossmann-like Domain"/>
    <property type="match status" value="1"/>
</dbReference>
<accession>A0A8H4H8I2</accession>
<dbReference type="CDD" id="cd05259">
    <property type="entry name" value="PCBER_SDR_a"/>
    <property type="match status" value="1"/>
</dbReference>
<reference evidence="6" key="2">
    <citation type="submission" date="2020-04" db="EMBL/GenBank/DDBJ databases">
        <authorList>
            <person name="Santos R.A.C."/>
            <person name="Steenwyk J.L."/>
            <person name="Rivero-Menendez O."/>
            <person name="Mead M.E."/>
            <person name="Silva L.P."/>
            <person name="Bastos R.W."/>
            <person name="Alastruey-Izquierdo A."/>
            <person name="Goldman G.H."/>
            <person name="Rokas A."/>
        </authorList>
    </citation>
    <scope>NUCLEOTIDE SEQUENCE</scope>
    <source>
        <strain evidence="6">CNM-CM6805</strain>
    </source>
</reference>
<dbReference type="InterPro" id="IPR051609">
    <property type="entry name" value="NmrA/Isoflavone_reductase-like"/>
</dbReference>
<sequence length="504" mass="53911">MTAIQKVALLGKGFLGSAVLDQLVKAGFDVTVLTRSHSSLQGVPAGAKVTEVDYASADSLEQALRGHDAVVSTVNSAAFMIQKPAIDASIRAGVKRFIPADFGALSTTPEAQSLPVHARPVEIQNYLKEKARSGELEYTILAVGLFLDYVVSSPVVVDRVNRTAVLYDGGEHPFSTTSVASIGKAVAGALKNADATRNRVLYVHDMVLTQRKVLALAKKYNPPAEAWTESNVDAEAELANMVNQISEKGMQMPLVLGLLKAAVFSGKYPSEYKNVDNELLGLGIKGEEELEAMFEAKFQIPLKRRAGSVRAVVYTPKSSPSLPLGKKCPIHLNIHGGAFLGGLPEGNACFCSELAEKTGAVVIFSSYQYAPRHVFPAAHEDVQDVASFLLENAEKLWNADSELFTVSGFSVGGNLALAVAQSVAGTAHAVKGFVGLCPVVDLRLPPWLEPKPSDFPAVDPLAFLQPLFYAYAGPNRLQNMGNRMLHPILADIQALPHPGVTCKI</sequence>